<name>A0A8C4R3N8_EPTBU</name>
<dbReference type="OMA" id="HCHVSQG"/>
<evidence type="ECO:0000259" key="3">
    <source>
        <dbReference type="PROSITE" id="PS50053"/>
    </source>
</evidence>
<accession>A0A8C4R3N8</accession>
<dbReference type="Pfam" id="PF00240">
    <property type="entry name" value="ubiquitin"/>
    <property type="match status" value="1"/>
</dbReference>
<keyword evidence="2" id="KW-1133">Transmembrane helix</keyword>
<evidence type="ECO:0000313" key="4">
    <source>
        <dbReference type="Ensembl" id="ENSEBUP00000024699.1"/>
    </source>
</evidence>
<feature type="compositionally biased region" description="Basic and acidic residues" evidence="1">
    <location>
        <begin position="68"/>
        <end position="80"/>
    </location>
</feature>
<sequence>MAVAVMAVDDELMTWYLPGGELGSLILAAALLTALILAWLSTYVDNTAEELFLAVSQQQNAISVDRYVDHASSESERPGTSERPSPAASLVRPQAEASTSEETDDGRHNSLSFVQSKSADDLEQKSHRDDAQERQDVDCDESRVVSGVQESDGQGVLRLRKRPQHQSGASSRPCQERSMQLRLKFLNDTERIIQVMPGDTVDCLKRAHFPGQEEHVKFIYRGQLLREPERTLRSLGVPPDAVVHCHVSCRTANAPAPSNAAPASPRVRQPSAPGYRLGPLLVPALVLLLCGALFVSGFARHSGPALTCAVILFGLLVYGVCCQ</sequence>
<dbReference type="Gene3D" id="3.10.20.90">
    <property type="entry name" value="Phosphatidylinositol 3-kinase Catalytic Subunit, Chain A, domain 1"/>
    <property type="match status" value="1"/>
</dbReference>
<dbReference type="PANTHER" id="PTHR14557:SF5">
    <property type="entry name" value="UBIQUITIN-LIKE DOMAIN-CONTAINING PROTEIN"/>
    <property type="match status" value="1"/>
</dbReference>
<organism evidence="4 5">
    <name type="scientific">Eptatretus burgeri</name>
    <name type="common">Inshore hagfish</name>
    <dbReference type="NCBI Taxonomy" id="7764"/>
    <lineage>
        <taxon>Eukaryota</taxon>
        <taxon>Metazoa</taxon>
        <taxon>Chordata</taxon>
        <taxon>Craniata</taxon>
        <taxon>Vertebrata</taxon>
        <taxon>Cyclostomata</taxon>
        <taxon>Myxini</taxon>
        <taxon>Myxiniformes</taxon>
        <taxon>Myxinidae</taxon>
        <taxon>Eptatretinae</taxon>
        <taxon>Eptatretus</taxon>
    </lineage>
</organism>
<feature type="transmembrane region" description="Helical" evidence="2">
    <location>
        <begin position="304"/>
        <end position="321"/>
    </location>
</feature>
<keyword evidence="5" id="KW-1185">Reference proteome</keyword>
<feature type="domain" description="Ubiquitin-like" evidence="3">
    <location>
        <begin position="179"/>
        <end position="252"/>
    </location>
</feature>
<evidence type="ECO:0000313" key="5">
    <source>
        <dbReference type="Proteomes" id="UP000694388"/>
    </source>
</evidence>
<dbReference type="Ensembl" id="ENSEBUT00000025275.1">
    <property type="protein sequence ID" value="ENSEBUP00000024699.1"/>
    <property type="gene ID" value="ENSEBUG00000015242.1"/>
</dbReference>
<reference evidence="4" key="2">
    <citation type="submission" date="2025-09" db="UniProtKB">
        <authorList>
            <consortium name="Ensembl"/>
        </authorList>
    </citation>
    <scope>IDENTIFICATION</scope>
</reference>
<dbReference type="PANTHER" id="PTHR14557">
    <property type="entry name" value="PROTEIN C7ORF21"/>
    <property type="match status" value="1"/>
</dbReference>
<feature type="transmembrane region" description="Helical" evidence="2">
    <location>
        <begin position="22"/>
        <end position="40"/>
    </location>
</feature>
<keyword evidence="2" id="KW-0472">Membrane</keyword>
<dbReference type="PROSITE" id="PS50053">
    <property type="entry name" value="UBIQUITIN_2"/>
    <property type="match status" value="1"/>
</dbReference>
<feature type="compositionally biased region" description="Basic and acidic residues" evidence="1">
    <location>
        <begin position="118"/>
        <end position="143"/>
    </location>
</feature>
<feature type="region of interest" description="Disordered" evidence="1">
    <location>
        <begin position="68"/>
        <end position="176"/>
    </location>
</feature>
<dbReference type="GO" id="GO:0036503">
    <property type="term" value="P:ERAD pathway"/>
    <property type="evidence" value="ECO:0007669"/>
    <property type="project" value="InterPro"/>
</dbReference>
<reference evidence="4" key="1">
    <citation type="submission" date="2025-08" db="UniProtKB">
        <authorList>
            <consortium name="Ensembl"/>
        </authorList>
    </citation>
    <scope>IDENTIFICATION</scope>
</reference>
<evidence type="ECO:0000256" key="1">
    <source>
        <dbReference type="SAM" id="MobiDB-lite"/>
    </source>
</evidence>
<dbReference type="Proteomes" id="UP000694388">
    <property type="component" value="Unplaced"/>
</dbReference>
<dbReference type="SUPFAM" id="SSF54236">
    <property type="entry name" value="Ubiquitin-like"/>
    <property type="match status" value="1"/>
</dbReference>
<keyword evidence="2" id="KW-0812">Transmembrane</keyword>
<feature type="transmembrane region" description="Helical" evidence="2">
    <location>
        <begin position="277"/>
        <end position="298"/>
    </location>
</feature>
<dbReference type="AlphaFoldDB" id="A0A8C4R3N8"/>
<dbReference type="GeneTree" id="ENSGT00390000014069"/>
<dbReference type="InterPro" id="IPR040352">
    <property type="entry name" value="TMUB1/2"/>
</dbReference>
<dbReference type="InterPro" id="IPR000626">
    <property type="entry name" value="Ubiquitin-like_dom"/>
</dbReference>
<protein>
    <submittedName>
        <fullName evidence="4">Transmembrane and ubiquitin like domain containing 2</fullName>
    </submittedName>
</protein>
<dbReference type="SMART" id="SM00213">
    <property type="entry name" value="UBQ"/>
    <property type="match status" value="1"/>
</dbReference>
<proteinExistence type="predicted"/>
<evidence type="ECO:0000256" key="2">
    <source>
        <dbReference type="SAM" id="Phobius"/>
    </source>
</evidence>
<dbReference type="InterPro" id="IPR029071">
    <property type="entry name" value="Ubiquitin-like_domsf"/>
</dbReference>